<keyword evidence="2" id="KW-1185">Reference proteome</keyword>
<sequence length="93" mass="10186">MMQPRRSPHKVRFGLLTGLCYALREHGCASTLVCPWRGESVLYVPYPASTAKPLAVTAVEHHDRWVFAFGSCTTGTGDVREAAARVTRVVGAR</sequence>
<reference evidence="1 2" key="1">
    <citation type="submission" date="2018-08" db="EMBL/GenBank/DDBJ databases">
        <title>Sequencing the genomes of 1000 actinobacteria strains.</title>
        <authorList>
            <person name="Klenk H.-P."/>
        </authorList>
    </citation>
    <scope>NUCLEOTIDE SEQUENCE [LARGE SCALE GENOMIC DNA]</scope>
    <source>
        <strain evidence="1 2">DSM 43927</strain>
    </source>
</reference>
<comment type="caution">
    <text evidence="1">The sequence shown here is derived from an EMBL/GenBank/DDBJ whole genome shotgun (WGS) entry which is preliminary data.</text>
</comment>
<proteinExistence type="predicted"/>
<gene>
    <name evidence="1" type="ORF">DFJ69_3703</name>
</gene>
<evidence type="ECO:0000313" key="1">
    <source>
        <dbReference type="EMBL" id="REE98219.1"/>
    </source>
</evidence>
<accession>A0A3D9SQJ6</accession>
<dbReference type="Proteomes" id="UP000256661">
    <property type="component" value="Unassembled WGS sequence"/>
</dbReference>
<evidence type="ECO:0000313" key="2">
    <source>
        <dbReference type="Proteomes" id="UP000256661"/>
    </source>
</evidence>
<name>A0A3D9SQJ6_9ACTN</name>
<organism evidence="1 2">
    <name type="scientific">Thermomonospora umbrina</name>
    <dbReference type="NCBI Taxonomy" id="111806"/>
    <lineage>
        <taxon>Bacteria</taxon>
        <taxon>Bacillati</taxon>
        <taxon>Actinomycetota</taxon>
        <taxon>Actinomycetes</taxon>
        <taxon>Streptosporangiales</taxon>
        <taxon>Thermomonosporaceae</taxon>
        <taxon>Thermomonospora</taxon>
    </lineage>
</organism>
<dbReference type="EMBL" id="QTTT01000001">
    <property type="protein sequence ID" value="REE98219.1"/>
    <property type="molecule type" value="Genomic_DNA"/>
</dbReference>
<dbReference type="AlphaFoldDB" id="A0A3D9SQJ6"/>
<protein>
    <submittedName>
        <fullName evidence="1">Uncharacterized protein</fullName>
    </submittedName>
</protein>